<evidence type="ECO:0000256" key="13">
    <source>
        <dbReference type="PIRSR" id="PIRSR602481-1"/>
    </source>
</evidence>
<evidence type="ECO:0000256" key="2">
    <source>
        <dbReference type="ARBA" id="ARBA00007957"/>
    </source>
</evidence>
<keyword evidence="17" id="KW-1185">Reference proteome</keyword>
<dbReference type="Proteomes" id="UP000198641">
    <property type="component" value="Unassembled WGS sequence"/>
</dbReference>
<keyword evidence="7 13" id="KW-0479">Metal-binding</keyword>
<dbReference type="CDD" id="cd07153">
    <property type="entry name" value="Fur_like"/>
    <property type="match status" value="1"/>
</dbReference>
<accession>A0A1G7T7T2</accession>
<dbReference type="Gene3D" id="3.30.1490.190">
    <property type="match status" value="1"/>
</dbReference>
<comment type="similarity">
    <text evidence="2 15">Belongs to the Fur family.</text>
</comment>
<dbReference type="InterPro" id="IPR002481">
    <property type="entry name" value="FUR"/>
</dbReference>
<dbReference type="InterPro" id="IPR043135">
    <property type="entry name" value="Fur_C"/>
</dbReference>
<gene>
    <name evidence="15" type="primary">fur</name>
    <name evidence="16" type="ORF">SAMN05216571_10958</name>
</gene>
<feature type="binding site" evidence="14">
    <location>
        <position position="88"/>
    </location>
    <ligand>
        <name>Fe cation</name>
        <dbReference type="ChEBI" id="CHEBI:24875"/>
    </ligand>
</feature>
<comment type="cofactor">
    <cofactor evidence="13">
        <name>Zn(2+)</name>
        <dbReference type="ChEBI" id="CHEBI:29105"/>
    </cofactor>
    <text evidence="13">Binds 1 zinc ion per subunit.</text>
</comment>
<evidence type="ECO:0000313" key="16">
    <source>
        <dbReference type="EMBL" id="SDG31318.1"/>
    </source>
</evidence>
<keyword evidence="9 14" id="KW-0408">Iron</keyword>
<comment type="subcellular location">
    <subcellularLocation>
        <location evidence="1 15">Cytoplasm</location>
    </subcellularLocation>
</comment>
<evidence type="ECO:0000256" key="8">
    <source>
        <dbReference type="ARBA" id="ARBA00022833"/>
    </source>
</evidence>
<evidence type="ECO:0000256" key="3">
    <source>
        <dbReference type="ARBA" id="ARBA00011738"/>
    </source>
</evidence>
<evidence type="ECO:0000256" key="6">
    <source>
        <dbReference type="ARBA" id="ARBA00022491"/>
    </source>
</evidence>
<dbReference type="InterPro" id="IPR036388">
    <property type="entry name" value="WH-like_DNA-bd_sf"/>
</dbReference>
<dbReference type="GO" id="GO:0045892">
    <property type="term" value="P:negative regulation of DNA-templated transcription"/>
    <property type="evidence" value="ECO:0007669"/>
    <property type="project" value="TreeGrafter"/>
</dbReference>
<dbReference type="NCBIfam" id="NF006999">
    <property type="entry name" value="PRK09462.1"/>
    <property type="match status" value="1"/>
</dbReference>
<dbReference type="Gene3D" id="1.10.10.10">
    <property type="entry name" value="Winged helix-like DNA-binding domain superfamily/Winged helix DNA-binding domain"/>
    <property type="match status" value="1"/>
</dbReference>
<evidence type="ECO:0000256" key="5">
    <source>
        <dbReference type="ARBA" id="ARBA00022490"/>
    </source>
</evidence>
<dbReference type="EMBL" id="FNCI01000009">
    <property type="protein sequence ID" value="SDG31318.1"/>
    <property type="molecule type" value="Genomic_DNA"/>
</dbReference>
<evidence type="ECO:0000256" key="4">
    <source>
        <dbReference type="ARBA" id="ARBA00020910"/>
    </source>
</evidence>
<dbReference type="GO" id="GO:0000976">
    <property type="term" value="F:transcription cis-regulatory region binding"/>
    <property type="evidence" value="ECO:0007669"/>
    <property type="project" value="TreeGrafter"/>
</dbReference>
<dbReference type="RefSeq" id="WP_092526470.1">
    <property type="nucleotide sequence ID" value="NZ_FNCI01000009.1"/>
</dbReference>
<dbReference type="GO" id="GO:0003700">
    <property type="term" value="F:DNA-binding transcription factor activity"/>
    <property type="evidence" value="ECO:0007669"/>
    <property type="project" value="UniProtKB-UniRule"/>
</dbReference>
<dbReference type="OrthoDB" id="8659436at2"/>
<dbReference type="InterPro" id="IPR036390">
    <property type="entry name" value="WH_DNA-bd_sf"/>
</dbReference>
<feature type="binding site" evidence="14">
    <location>
        <position position="90"/>
    </location>
    <ligand>
        <name>Fe cation</name>
        <dbReference type="ChEBI" id="CHEBI:24875"/>
    </ligand>
</feature>
<evidence type="ECO:0000256" key="11">
    <source>
        <dbReference type="ARBA" id="ARBA00023125"/>
    </source>
</evidence>
<keyword evidence="11 15" id="KW-0238">DNA-binding</keyword>
<evidence type="ECO:0000256" key="12">
    <source>
        <dbReference type="ARBA" id="ARBA00023163"/>
    </source>
</evidence>
<dbReference type="PANTHER" id="PTHR33202">
    <property type="entry name" value="ZINC UPTAKE REGULATION PROTEIN"/>
    <property type="match status" value="1"/>
</dbReference>
<keyword evidence="8 13" id="KW-0862">Zinc</keyword>
<name>A0A1G7T7T2_9GAMM</name>
<comment type="subunit">
    <text evidence="3 15">Homodimer.</text>
</comment>
<protein>
    <recommendedName>
        <fullName evidence="4 15">Ferric uptake regulation protein</fullName>
    </recommendedName>
</protein>
<keyword evidence="5 15" id="KW-0963">Cytoplasm</keyword>
<comment type="cofactor">
    <cofactor evidence="14">
        <name>Mn(2+)</name>
        <dbReference type="ChEBI" id="CHEBI:29035"/>
    </cofactor>
    <cofactor evidence="14">
        <name>Fe(2+)</name>
        <dbReference type="ChEBI" id="CHEBI:29033"/>
    </cofactor>
    <text evidence="14">Binds 1 Mn(2+) or Fe(2+) ion per subunit.</text>
</comment>
<evidence type="ECO:0000256" key="9">
    <source>
        <dbReference type="ARBA" id="ARBA00023004"/>
    </source>
</evidence>
<keyword evidence="12 15" id="KW-0804">Transcription</keyword>
<dbReference type="FunFam" id="3.30.1490.190:FF:000001">
    <property type="entry name" value="Ferric uptake regulation protein"/>
    <property type="match status" value="1"/>
</dbReference>
<proteinExistence type="inferred from homology"/>
<keyword evidence="10 15" id="KW-0805">Transcription regulation</keyword>
<evidence type="ECO:0000256" key="7">
    <source>
        <dbReference type="ARBA" id="ARBA00022723"/>
    </source>
</evidence>
<reference evidence="16 17" key="1">
    <citation type="submission" date="2016-10" db="EMBL/GenBank/DDBJ databases">
        <authorList>
            <person name="de Groot N.N."/>
        </authorList>
    </citation>
    <scope>NUCLEOTIDE SEQUENCE [LARGE SCALE GENOMIC DNA]</scope>
    <source>
        <strain evidence="16 17">BH539</strain>
    </source>
</reference>
<dbReference type="SUPFAM" id="SSF46785">
    <property type="entry name" value="Winged helix' DNA-binding domain"/>
    <property type="match status" value="1"/>
</dbReference>
<dbReference type="Pfam" id="PF01475">
    <property type="entry name" value="FUR"/>
    <property type="match status" value="1"/>
</dbReference>
<evidence type="ECO:0000256" key="14">
    <source>
        <dbReference type="PIRSR" id="PIRSR602481-2"/>
    </source>
</evidence>
<dbReference type="PANTHER" id="PTHR33202:SF2">
    <property type="entry name" value="FERRIC UPTAKE REGULATION PROTEIN"/>
    <property type="match status" value="1"/>
</dbReference>
<feature type="binding site" evidence="13">
    <location>
        <position position="94"/>
    </location>
    <ligand>
        <name>Zn(2+)</name>
        <dbReference type="ChEBI" id="CHEBI:29105"/>
    </ligand>
</feature>
<dbReference type="GO" id="GO:0008270">
    <property type="term" value="F:zinc ion binding"/>
    <property type="evidence" value="ECO:0007669"/>
    <property type="project" value="TreeGrafter"/>
</dbReference>
<keyword evidence="6 15" id="KW-0678">Repressor</keyword>
<dbReference type="GO" id="GO:1900705">
    <property type="term" value="P:negative regulation of siderophore biosynthetic process"/>
    <property type="evidence" value="ECO:0007669"/>
    <property type="project" value="TreeGrafter"/>
</dbReference>
<evidence type="ECO:0000256" key="1">
    <source>
        <dbReference type="ARBA" id="ARBA00004496"/>
    </source>
</evidence>
<dbReference type="AlphaFoldDB" id="A0A1G7T7T2"/>
<evidence type="ECO:0000313" key="17">
    <source>
        <dbReference type="Proteomes" id="UP000198641"/>
    </source>
</evidence>
<evidence type="ECO:0000256" key="15">
    <source>
        <dbReference type="RuleBase" id="RU364037"/>
    </source>
</evidence>
<sequence length="152" mass="17243">MADQNHELRKAGLKVTLPRVKILQILENAPDQHHLSAEDVYKALLDAGEDVGLATVYRVLTQFESAGLVVRHNFDGGHAVFELSHDEHHDHMVCLESGEIVEFYDEQIERRQQEIVDEHGYELVDHALVLYVRPKGSKATRQEIPNPKSSKS</sequence>
<feature type="binding site" evidence="14">
    <location>
        <position position="126"/>
    </location>
    <ligand>
        <name>Fe cation</name>
        <dbReference type="ChEBI" id="CHEBI:24875"/>
    </ligand>
</feature>
<dbReference type="GO" id="GO:0005829">
    <property type="term" value="C:cytosol"/>
    <property type="evidence" value="ECO:0007669"/>
    <property type="project" value="TreeGrafter"/>
</dbReference>
<dbReference type="FunFam" id="1.10.10.10:FF:000007">
    <property type="entry name" value="Ferric uptake regulation protein"/>
    <property type="match status" value="1"/>
</dbReference>
<dbReference type="STRING" id="284577.SAMN05216571_10958"/>
<feature type="binding site" evidence="14">
    <location>
        <position position="109"/>
    </location>
    <ligand>
        <name>Fe cation</name>
        <dbReference type="ChEBI" id="CHEBI:24875"/>
    </ligand>
</feature>
<evidence type="ECO:0000256" key="10">
    <source>
        <dbReference type="ARBA" id="ARBA00023015"/>
    </source>
</evidence>
<organism evidence="16 17">
    <name type="scientific">Onishia taeanensis</name>
    <dbReference type="NCBI Taxonomy" id="284577"/>
    <lineage>
        <taxon>Bacteria</taxon>
        <taxon>Pseudomonadati</taxon>
        <taxon>Pseudomonadota</taxon>
        <taxon>Gammaproteobacteria</taxon>
        <taxon>Oceanospirillales</taxon>
        <taxon>Halomonadaceae</taxon>
        <taxon>Onishia</taxon>
    </lineage>
</organism>